<reference evidence="2 3" key="1">
    <citation type="submission" date="2013-02" db="EMBL/GenBank/DDBJ databases">
        <title>The complete genome sequence of Corynebacterium callunae DSM 20147.</title>
        <authorList>
            <person name="Ruckert C."/>
            <person name="Albersmeier A."/>
            <person name="Kalinowski J."/>
        </authorList>
    </citation>
    <scope>NUCLEOTIDE SEQUENCE [LARGE SCALE GENOMIC DNA]</scope>
    <source>
        <strain evidence="2 3">DSM 20147</strain>
    </source>
</reference>
<keyword evidence="1" id="KW-1133">Transmembrane helix</keyword>
<accession>M1UE91</accession>
<dbReference type="STRING" id="1121353.H924_04545"/>
<dbReference type="GO" id="GO:0016747">
    <property type="term" value="F:acyltransferase activity, transferring groups other than amino-acyl groups"/>
    <property type="evidence" value="ECO:0007669"/>
    <property type="project" value="TreeGrafter"/>
</dbReference>
<feature type="transmembrane region" description="Helical" evidence="1">
    <location>
        <begin position="41"/>
        <end position="60"/>
    </location>
</feature>
<dbReference type="PATRIC" id="fig|1121353.3.peg.930"/>
<feature type="transmembrane region" description="Helical" evidence="1">
    <location>
        <begin position="98"/>
        <end position="118"/>
    </location>
</feature>
<keyword evidence="3" id="KW-1185">Reference proteome</keyword>
<dbReference type="Gene3D" id="3.40.50.1820">
    <property type="entry name" value="alpha/beta hydrolase"/>
    <property type="match status" value="1"/>
</dbReference>
<evidence type="ECO:0000313" key="2">
    <source>
        <dbReference type="EMBL" id="AGG66355.1"/>
    </source>
</evidence>
<dbReference type="InterPro" id="IPR000801">
    <property type="entry name" value="Esterase-like"/>
</dbReference>
<dbReference type="RefSeq" id="WP_015650790.1">
    <property type="nucleotide sequence ID" value="NC_020506.1"/>
</dbReference>
<dbReference type="AlphaFoldDB" id="M1UE91"/>
<dbReference type="Proteomes" id="UP000011760">
    <property type="component" value="Chromosome"/>
</dbReference>
<dbReference type="OrthoDB" id="3723842at2"/>
<gene>
    <name evidence="2" type="ORF">H924_04545</name>
</gene>
<keyword evidence="1" id="KW-0812">Transmembrane</keyword>
<organism evidence="2 3">
    <name type="scientific">Corynebacterium callunae DSM 20147</name>
    <dbReference type="NCBI Taxonomy" id="1121353"/>
    <lineage>
        <taxon>Bacteria</taxon>
        <taxon>Bacillati</taxon>
        <taxon>Actinomycetota</taxon>
        <taxon>Actinomycetes</taxon>
        <taxon>Mycobacteriales</taxon>
        <taxon>Corynebacteriaceae</taxon>
        <taxon>Corynebacterium</taxon>
    </lineage>
</organism>
<feature type="transmembrane region" description="Helical" evidence="1">
    <location>
        <begin position="12"/>
        <end position="34"/>
    </location>
</feature>
<dbReference type="Pfam" id="PF00756">
    <property type="entry name" value="Esterase"/>
    <property type="match status" value="1"/>
</dbReference>
<dbReference type="eggNOG" id="COG0627">
    <property type="taxonomic scope" value="Bacteria"/>
</dbReference>
<dbReference type="HOGENOM" id="CLU_037947_2_0_11"/>
<evidence type="ECO:0000256" key="1">
    <source>
        <dbReference type="SAM" id="Phobius"/>
    </source>
</evidence>
<sequence>MNEWRTISLTDTTATTVILLLIALTMVVPAVGLFKARRRKATFIALLSAFLVVALAWLVLEKLWKPFPDANPLSIYAACIPAVWCLLSMLLHSGRRTLFAILTIIALLNTAAVGNLIFQSYPTLGSINPQATNIAMSYEEFSQLTSPPTLPDHPDQQVGALVTVSLDGTADGLAPGFDARDAFAYVPPAYWTHPDVRLPVIVLLAGNPGEPDQWFSSGQASETADNYQATHDGISPIVISVDGTGSFSGNPACVDGPDLNIMTYLSQNVPTLVKQKFHVNSDQKTWTIGGLSYGGTCAFQVVTNHPDAYGSFLDFSGQAEPTLGTRQDTVNKLFDGDESAFIAVNPADLLTTAINTGDRRYSQLAGKFIAGQSDKEALRALQNLNELATQAGMSTSFDSVPGGHSFQVWRVALADSFEWAAQRGGLEEN</sequence>
<dbReference type="InterPro" id="IPR029058">
    <property type="entry name" value="AB_hydrolase_fold"/>
</dbReference>
<dbReference type="KEGG" id="ccn:H924_04545"/>
<name>M1UE91_9CORY</name>
<dbReference type="InterPro" id="IPR050583">
    <property type="entry name" value="Mycobacterial_A85_antigen"/>
</dbReference>
<dbReference type="SUPFAM" id="SSF53474">
    <property type="entry name" value="alpha/beta-Hydrolases"/>
    <property type="match status" value="1"/>
</dbReference>
<dbReference type="EMBL" id="CP004354">
    <property type="protein sequence ID" value="AGG66355.1"/>
    <property type="molecule type" value="Genomic_DNA"/>
</dbReference>
<feature type="transmembrane region" description="Helical" evidence="1">
    <location>
        <begin position="72"/>
        <end position="91"/>
    </location>
</feature>
<evidence type="ECO:0000313" key="3">
    <source>
        <dbReference type="Proteomes" id="UP000011760"/>
    </source>
</evidence>
<proteinExistence type="predicted"/>
<keyword evidence="1" id="KW-0472">Membrane</keyword>
<dbReference type="PANTHER" id="PTHR48098:SF1">
    <property type="entry name" value="DIACYLGLYCEROL ACYLTRANSFERASE_MYCOLYLTRANSFERASE AG85A"/>
    <property type="match status" value="1"/>
</dbReference>
<dbReference type="PANTHER" id="PTHR48098">
    <property type="entry name" value="ENTEROCHELIN ESTERASE-RELATED"/>
    <property type="match status" value="1"/>
</dbReference>
<protein>
    <submittedName>
        <fullName evidence="2">Esterase</fullName>
    </submittedName>
</protein>